<dbReference type="Gene3D" id="3.40.630.30">
    <property type="match status" value="1"/>
</dbReference>
<accession>A0A1Q2CP86</accession>
<proteinExistence type="predicted"/>
<dbReference type="CDD" id="cd04301">
    <property type="entry name" value="NAT_SF"/>
    <property type="match status" value="1"/>
</dbReference>
<evidence type="ECO:0000313" key="3">
    <source>
        <dbReference type="Proteomes" id="UP000188145"/>
    </source>
</evidence>
<dbReference type="KEGG" id="tes:BW730_10880"/>
<sequence length="156" mass="17061">MPITLSAVRDPDAARAILDSLPEWFGIPEANDGYVRDVSDEGLNCLFAHDGERPVGVALVRRHFPRSAELHLLAVCADAHRSGVGSALVERVAADLTADGASFLTVHTVGPSLDHEPYRRTRAFYTAMGFVPLEEHHRLDWDGPTIIMVRPLDTPA</sequence>
<feature type="domain" description="N-acetyltransferase" evidence="1">
    <location>
        <begin position="3"/>
        <end position="153"/>
    </location>
</feature>
<dbReference type="AlphaFoldDB" id="A0A1Q2CP86"/>
<dbReference type="Proteomes" id="UP000188145">
    <property type="component" value="Chromosome"/>
</dbReference>
<reference evidence="3" key="1">
    <citation type="submission" date="2017-02" db="EMBL/GenBank/DDBJ databases">
        <title>Tessaracoccus aquaemaris sp. nov., isolated from the intestine of a Korean rockfish, Sebastes schlegelii, in a marine aquaculture pond.</title>
        <authorList>
            <person name="Tak E.J."/>
            <person name="Bae J.-W."/>
        </authorList>
    </citation>
    <scope>NUCLEOTIDE SEQUENCE [LARGE SCALE GENOMIC DNA]</scope>
    <source>
        <strain evidence="3">NSG39</strain>
    </source>
</reference>
<protein>
    <submittedName>
        <fullName evidence="2">Amino acid acetyltransferase</fullName>
    </submittedName>
</protein>
<name>A0A1Q2CP86_9ACTN</name>
<dbReference type="InterPro" id="IPR016181">
    <property type="entry name" value="Acyl_CoA_acyltransferase"/>
</dbReference>
<dbReference type="STRING" id="1332264.BW730_10880"/>
<keyword evidence="3" id="KW-1185">Reference proteome</keyword>
<dbReference type="InterPro" id="IPR000182">
    <property type="entry name" value="GNAT_dom"/>
</dbReference>
<organism evidence="2 3">
    <name type="scientific">Tessaracoccus aquimaris</name>
    <dbReference type="NCBI Taxonomy" id="1332264"/>
    <lineage>
        <taxon>Bacteria</taxon>
        <taxon>Bacillati</taxon>
        <taxon>Actinomycetota</taxon>
        <taxon>Actinomycetes</taxon>
        <taxon>Propionibacteriales</taxon>
        <taxon>Propionibacteriaceae</taxon>
        <taxon>Tessaracoccus</taxon>
    </lineage>
</organism>
<dbReference type="OrthoDB" id="9783470at2"/>
<evidence type="ECO:0000313" key="2">
    <source>
        <dbReference type="EMBL" id="AQP47923.1"/>
    </source>
</evidence>
<dbReference type="EMBL" id="CP019606">
    <property type="protein sequence ID" value="AQP47923.1"/>
    <property type="molecule type" value="Genomic_DNA"/>
</dbReference>
<dbReference type="Pfam" id="PF13508">
    <property type="entry name" value="Acetyltransf_7"/>
    <property type="match status" value="1"/>
</dbReference>
<evidence type="ECO:0000259" key="1">
    <source>
        <dbReference type="PROSITE" id="PS51186"/>
    </source>
</evidence>
<keyword evidence="2" id="KW-0808">Transferase</keyword>
<dbReference type="SUPFAM" id="SSF55729">
    <property type="entry name" value="Acyl-CoA N-acyltransferases (Nat)"/>
    <property type="match status" value="1"/>
</dbReference>
<dbReference type="GO" id="GO:0016747">
    <property type="term" value="F:acyltransferase activity, transferring groups other than amino-acyl groups"/>
    <property type="evidence" value="ECO:0007669"/>
    <property type="project" value="InterPro"/>
</dbReference>
<dbReference type="PROSITE" id="PS51186">
    <property type="entry name" value="GNAT"/>
    <property type="match status" value="1"/>
</dbReference>
<dbReference type="RefSeq" id="WP_077686250.1">
    <property type="nucleotide sequence ID" value="NZ_CP019606.1"/>
</dbReference>
<gene>
    <name evidence="2" type="ORF">BW730_10880</name>
</gene>